<name>A0ABP7J8J8_9ACTN</name>
<evidence type="ECO:0000313" key="2">
    <source>
        <dbReference type="Proteomes" id="UP001501009"/>
    </source>
</evidence>
<gene>
    <name evidence="1" type="ORF">GCM10022403_081230</name>
</gene>
<keyword evidence="2" id="KW-1185">Reference proteome</keyword>
<reference evidence="2" key="1">
    <citation type="journal article" date="2019" name="Int. J. Syst. Evol. Microbiol.">
        <title>The Global Catalogue of Microorganisms (GCM) 10K type strain sequencing project: providing services to taxonomists for standard genome sequencing and annotation.</title>
        <authorList>
            <consortium name="The Broad Institute Genomics Platform"/>
            <consortium name="The Broad Institute Genome Sequencing Center for Infectious Disease"/>
            <person name="Wu L."/>
            <person name="Ma J."/>
        </authorList>
    </citation>
    <scope>NUCLEOTIDE SEQUENCE [LARGE SCALE GENOMIC DNA]</scope>
    <source>
        <strain evidence="2">JCM 17138</strain>
    </source>
</reference>
<comment type="caution">
    <text evidence="1">The sequence shown here is derived from an EMBL/GenBank/DDBJ whole genome shotgun (WGS) entry which is preliminary data.</text>
</comment>
<evidence type="ECO:0000313" key="1">
    <source>
        <dbReference type="EMBL" id="GAA3836428.1"/>
    </source>
</evidence>
<accession>A0ABP7J8J8</accession>
<protein>
    <submittedName>
        <fullName evidence="1">Uncharacterized protein</fullName>
    </submittedName>
</protein>
<sequence>MDDVEFSEALETVLRDLRAQCVVRPRIRVDDTYGIMLHAPDGSGQGLTSPLGGTVAERLANLADQVQEWAVEALWSEGAPAVWPNCPTHPDTHPLTPTVAADTAVWVCPKSGATIARIGELESR</sequence>
<organism evidence="1 2">
    <name type="scientific">Streptomyces coacervatus</name>
    <dbReference type="NCBI Taxonomy" id="647381"/>
    <lineage>
        <taxon>Bacteria</taxon>
        <taxon>Bacillati</taxon>
        <taxon>Actinomycetota</taxon>
        <taxon>Actinomycetes</taxon>
        <taxon>Kitasatosporales</taxon>
        <taxon>Streptomycetaceae</taxon>
        <taxon>Streptomyces</taxon>
    </lineage>
</organism>
<dbReference type="RefSeq" id="WP_275777637.1">
    <property type="nucleotide sequence ID" value="NZ_BAABDE010000034.1"/>
</dbReference>
<dbReference type="Proteomes" id="UP001501009">
    <property type="component" value="Unassembled WGS sequence"/>
</dbReference>
<dbReference type="EMBL" id="BAABDE010000034">
    <property type="protein sequence ID" value="GAA3836428.1"/>
    <property type="molecule type" value="Genomic_DNA"/>
</dbReference>
<proteinExistence type="predicted"/>